<evidence type="ECO:0000256" key="8">
    <source>
        <dbReference type="ARBA" id="ARBA00022763"/>
    </source>
</evidence>
<dbReference type="Pfam" id="PF14815">
    <property type="entry name" value="NUDIX_4"/>
    <property type="match status" value="1"/>
</dbReference>
<dbReference type="SMART" id="SM00478">
    <property type="entry name" value="ENDO3c"/>
    <property type="match status" value="1"/>
</dbReference>
<dbReference type="OrthoDB" id="9802365at2"/>
<dbReference type="GO" id="GO:0032357">
    <property type="term" value="F:oxidized purine DNA binding"/>
    <property type="evidence" value="ECO:0007669"/>
    <property type="project" value="TreeGrafter"/>
</dbReference>
<dbReference type="GO" id="GO:0006298">
    <property type="term" value="P:mismatch repair"/>
    <property type="evidence" value="ECO:0007669"/>
    <property type="project" value="TreeGrafter"/>
</dbReference>
<dbReference type="GO" id="GO:0051539">
    <property type="term" value="F:4 iron, 4 sulfur cluster binding"/>
    <property type="evidence" value="ECO:0007669"/>
    <property type="project" value="UniProtKB-UniRule"/>
</dbReference>
<evidence type="ECO:0000256" key="9">
    <source>
        <dbReference type="ARBA" id="ARBA00022801"/>
    </source>
</evidence>
<dbReference type="SUPFAM" id="SSF48150">
    <property type="entry name" value="DNA-glycosylase"/>
    <property type="match status" value="1"/>
</dbReference>
<dbReference type="SUPFAM" id="SSF55811">
    <property type="entry name" value="Nudix"/>
    <property type="match status" value="1"/>
</dbReference>
<proteinExistence type="inferred from homology"/>
<keyword evidence="13 14" id="KW-0326">Glycosidase</keyword>
<dbReference type="Pfam" id="PF00730">
    <property type="entry name" value="HhH-GPD"/>
    <property type="match status" value="1"/>
</dbReference>
<reference evidence="16 17" key="1">
    <citation type="submission" date="2016-04" db="EMBL/GenBank/DDBJ databases">
        <title>Draft genome sequence of Janthinobacterium psychrotolerans sp. nov., isolated from freshwater sediments in Denmark.</title>
        <authorList>
            <person name="Gong X."/>
            <person name="Skrivergaard S."/>
            <person name="Korsgaard B.S."/>
            <person name="Schreiber L."/>
            <person name="Marshall I.P."/>
            <person name="Finster K."/>
            <person name="Schramm A."/>
        </authorList>
    </citation>
    <scope>NUCLEOTIDE SEQUENCE [LARGE SCALE GENOMIC DNA]</scope>
    <source>
        <strain evidence="16 17">S3-2</strain>
    </source>
</reference>
<dbReference type="Gene3D" id="3.90.79.10">
    <property type="entry name" value="Nucleoside Triphosphate Pyrophosphohydrolase"/>
    <property type="match status" value="1"/>
</dbReference>
<evidence type="ECO:0000256" key="10">
    <source>
        <dbReference type="ARBA" id="ARBA00023004"/>
    </source>
</evidence>
<gene>
    <name evidence="16" type="ORF">ASR47_1002173</name>
</gene>
<dbReference type="PANTHER" id="PTHR42944:SF1">
    <property type="entry name" value="ADENINE DNA GLYCOSYLASE"/>
    <property type="match status" value="1"/>
</dbReference>
<comment type="caution">
    <text evidence="16">The sequence shown here is derived from an EMBL/GenBank/DDBJ whole genome shotgun (WGS) entry which is preliminary data.</text>
</comment>
<dbReference type="InterPro" id="IPR015797">
    <property type="entry name" value="NUDIX_hydrolase-like_dom_sf"/>
</dbReference>
<dbReference type="EC" id="3.2.2.31" evidence="4 14"/>
<evidence type="ECO:0000256" key="5">
    <source>
        <dbReference type="ARBA" id="ARBA00022023"/>
    </source>
</evidence>
<evidence type="ECO:0000256" key="2">
    <source>
        <dbReference type="ARBA" id="ARBA00002933"/>
    </source>
</evidence>
<organism evidence="16 17">
    <name type="scientific">Janthinobacterium psychrotolerans</name>
    <dbReference type="NCBI Taxonomy" id="1747903"/>
    <lineage>
        <taxon>Bacteria</taxon>
        <taxon>Pseudomonadati</taxon>
        <taxon>Pseudomonadota</taxon>
        <taxon>Betaproteobacteria</taxon>
        <taxon>Burkholderiales</taxon>
        <taxon>Oxalobacteraceae</taxon>
        <taxon>Janthinobacterium</taxon>
    </lineage>
</organism>
<dbReference type="Gene3D" id="1.10.1670.10">
    <property type="entry name" value="Helix-hairpin-Helix base-excision DNA repair enzymes (C-terminal)"/>
    <property type="match status" value="1"/>
</dbReference>
<dbReference type="InterPro" id="IPR003265">
    <property type="entry name" value="HhH-GPD_domain"/>
</dbReference>
<evidence type="ECO:0000256" key="3">
    <source>
        <dbReference type="ARBA" id="ARBA00008343"/>
    </source>
</evidence>
<evidence type="ECO:0000313" key="17">
    <source>
        <dbReference type="Proteomes" id="UP000092713"/>
    </source>
</evidence>
<evidence type="ECO:0000313" key="16">
    <source>
        <dbReference type="EMBL" id="OBV37121.1"/>
    </source>
</evidence>
<dbReference type="CDD" id="cd00056">
    <property type="entry name" value="ENDO3c"/>
    <property type="match status" value="1"/>
</dbReference>
<dbReference type="NCBIfam" id="TIGR01084">
    <property type="entry name" value="mutY"/>
    <property type="match status" value="1"/>
</dbReference>
<dbReference type="InterPro" id="IPR005760">
    <property type="entry name" value="A/G_AdeGlyc_MutY"/>
</dbReference>
<evidence type="ECO:0000256" key="7">
    <source>
        <dbReference type="ARBA" id="ARBA00022723"/>
    </source>
</evidence>
<dbReference type="Gene3D" id="1.10.340.30">
    <property type="entry name" value="Hypothetical protein, domain 2"/>
    <property type="match status" value="1"/>
</dbReference>
<dbReference type="InterPro" id="IPR044298">
    <property type="entry name" value="MIG/MutY"/>
</dbReference>
<keyword evidence="10 14" id="KW-0408">Iron</keyword>
<keyword evidence="9 16" id="KW-0378">Hydrolase</keyword>
<comment type="function">
    <text evidence="2">Adenine glycosylase active on G-A mispairs. MutY also corrects error-prone DNA synthesis past GO lesions which are due to the oxidatively damaged form of guanine: 7,8-dihydro-8-oxoguanine (8-oxo-dGTP).</text>
</comment>
<dbReference type="PANTHER" id="PTHR42944">
    <property type="entry name" value="ADENINE DNA GLYCOSYLASE"/>
    <property type="match status" value="1"/>
</dbReference>
<accession>A0A1A7BU87</accession>
<keyword evidence="7" id="KW-0479">Metal-binding</keyword>
<evidence type="ECO:0000256" key="1">
    <source>
        <dbReference type="ARBA" id="ARBA00000843"/>
    </source>
</evidence>
<keyword evidence="17" id="KW-1185">Reference proteome</keyword>
<sequence length="392" mass="42798">MKRPPHPLSPESGAASLENYVDPTFSATVIAWQKQHGRHALPWQNTRDAYLIWLSEIMLQQTQVAAVLAYYARFLARFPTLRSLAEAPVEDVMAQWSGLGYYTRARNLHKCAQRVVAEYGGVFPSDPVLLADLPGIGRSTAAAISAFSSGTRAAIMDGNVKRVFARVFGIDAYPGEKKVEEAMWRRAEALLPAGDINSGIESYTQGLMDLGATLCTRSSPDCGRCPLLARCVAYATGRTKELPVRKPKKTSPEKHAVMLAIVDSGQVLLQQRPGAGIWGGLLSLPELDGHVLRDGELPRAIDQPALQRAVAPFGAIETQELLLPIVHVFTHYKLHIVPCRITLSHRHQMAAEAGHVWLAGDKVADAPLPAPIKKLLLDLLGDARAAQRSMFL</sequence>
<evidence type="ECO:0000256" key="14">
    <source>
        <dbReference type="RuleBase" id="RU365096"/>
    </source>
</evidence>
<dbReference type="InterPro" id="IPR011257">
    <property type="entry name" value="DNA_glycosylase"/>
</dbReference>
<dbReference type="AlphaFoldDB" id="A0A1A7BU87"/>
<dbReference type="STRING" id="1747903.ASR47_1002173"/>
<evidence type="ECO:0000256" key="12">
    <source>
        <dbReference type="ARBA" id="ARBA00023204"/>
    </source>
</evidence>
<comment type="similarity">
    <text evidence="3 14">Belongs to the Nth/MutY family.</text>
</comment>
<dbReference type="GO" id="GO:0035485">
    <property type="term" value="F:adenine/guanine mispair binding"/>
    <property type="evidence" value="ECO:0007669"/>
    <property type="project" value="TreeGrafter"/>
</dbReference>
<dbReference type="InterPro" id="IPR029119">
    <property type="entry name" value="MutY_C"/>
</dbReference>
<evidence type="ECO:0000256" key="6">
    <source>
        <dbReference type="ARBA" id="ARBA00022485"/>
    </source>
</evidence>
<keyword evidence="6" id="KW-0004">4Fe-4S</keyword>
<dbReference type="GO" id="GO:0000701">
    <property type="term" value="F:purine-specific mismatch base pair DNA N-glycosylase activity"/>
    <property type="evidence" value="ECO:0007669"/>
    <property type="project" value="UniProtKB-EC"/>
</dbReference>
<evidence type="ECO:0000259" key="15">
    <source>
        <dbReference type="SMART" id="SM00478"/>
    </source>
</evidence>
<dbReference type="FunFam" id="1.10.340.30:FF:000002">
    <property type="entry name" value="Adenine DNA glycosylase"/>
    <property type="match status" value="1"/>
</dbReference>
<keyword evidence="8 14" id="KW-0227">DNA damage</keyword>
<evidence type="ECO:0000256" key="4">
    <source>
        <dbReference type="ARBA" id="ARBA00012045"/>
    </source>
</evidence>
<keyword evidence="12" id="KW-0234">DNA repair</keyword>
<evidence type="ECO:0000256" key="11">
    <source>
        <dbReference type="ARBA" id="ARBA00023014"/>
    </source>
</evidence>
<dbReference type="EMBL" id="LOCQ01000061">
    <property type="protein sequence ID" value="OBV37121.1"/>
    <property type="molecule type" value="Genomic_DNA"/>
</dbReference>
<keyword evidence="11" id="KW-0411">Iron-sulfur</keyword>
<evidence type="ECO:0000256" key="13">
    <source>
        <dbReference type="ARBA" id="ARBA00023295"/>
    </source>
</evidence>
<dbReference type="PATRIC" id="fig|1747903.4.peg.619"/>
<dbReference type="GO" id="GO:0046872">
    <property type="term" value="F:metal ion binding"/>
    <property type="evidence" value="ECO:0007669"/>
    <property type="project" value="UniProtKB-UniRule"/>
</dbReference>
<name>A0A1A7BU87_9BURK</name>
<comment type="cofactor">
    <cofactor evidence="14">
        <name>[4Fe-4S] cluster</name>
        <dbReference type="ChEBI" id="CHEBI:49883"/>
    </cofactor>
    <text evidence="14">Binds 1 [4Fe-4S] cluster.</text>
</comment>
<dbReference type="InterPro" id="IPR023170">
    <property type="entry name" value="HhH_base_excis_C"/>
</dbReference>
<dbReference type="GO" id="GO:0006284">
    <property type="term" value="P:base-excision repair"/>
    <property type="evidence" value="ECO:0007669"/>
    <property type="project" value="UniProtKB-UniRule"/>
</dbReference>
<protein>
    <recommendedName>
        <fullName evidence="5 14">Adenine DNA glycosylase</fullName>
        <ecNumber evidence="4 14">3.2.2.31</ecNumber>
    </recommendedName>
</protein>
<dbReference type="GO" id="GO:0034039">
    <property type="term" value="F:8-oxo-7,8-dihydroguanine DNA N-glycosylase activity"/>
    <property type="evidence" value="ECO:0007669"/>
    <property type="project" value="TreeGrafter"/>
</dbReference>
<dbReference type="Proteomes" id="UP000092713">
    <property type="component" value="Unassembled WGS sequence"/>
</dbReference>
<feature type="domain" description="HhH-GPD" evidence="15">
    <location>
        <begin position="58"/>
        <end position="213"/>
    </location>
</feature>
<dbReference type="RefSeq" id="WP_065310119.1">
    <property type="nucleotide sequence ID" value="NZ_LOCQ01000061.1"/>
</dbReference>
<dbReference type="CDD" id="cd03431">
    <property type="entry name" value="NUDIX_DNA_Glycosylase_C-MutY"/>
    <property type="match status" value="1"/>
</dbReference>
<comment type="catalytic activity">
    <reaction evidence="1 14">
        <text>Hydrolyzes free adenine bases from 7,8-dihydro-8-oxoguanine:adenine mismatched double-stranded DNA, leaving an apurinic site.</text>
        <dbReference type="EC" id="3.2.2.31"/>
    </reaction>
</comment>